<reference evidence="1 2" key="1">
    <citation type="submission" date="2014-09" db="EMBL/GenBank/DDBJ databases">
        <authorList>
            <person name="Chan K.-G."/>
        </authorList>
    </citation>
    <scope>NUCLEOTIDE SEQUENCE [LARGE SCALE GENOMIC DNA]</scope>
    <source>
        <strain evidence="1 2">M006</strain>
    </source>
</reference>
<dbReference type="KEGG" id="cem:LH23_10870"/>
<evidence type="ECO:0000313" key="2">
    <source>
        <dbReference type="Proteomes" id="UP000029516"/>
    </source>
</evidence>
<proteinExistence type="predicted"/>
<gene>
    <name evidence="1" type="ORF">LH23_10870</name>
</gene>
<organism evidence="1 2">
    <name type="scientific">Cedecea neteri</name>
    <dbReference type="NCBI Taxonomy" id="158822"/>
    <lineage>
        <taxon>Bacteria</taxon>
        <taxon>Pseudomonadati</taxon>
        <taxon>Pseudomonadota</taxon>
        <taxon>Gammaproteobacteria</taxon>
        <taxon>Enterobacterales</taxon>
        <taxon>Enterobacteriaceae</taxon>
        <taxon>Cedecea</taxon>
    </lineage>
</organism>
<accession>A0AAN0S406</accession>
<sequence>MLVLSGHAWADIAPPPSVMAVDPRCTISVGNGTINYGTQTKAQLQSSGPQLTPGKRTLMLSVACPFAREIRLGVQGERTGDGSLRYGDLGQLKVRLVDAQLDGQPVALRDISTGGQPEVWNMSLKAGSRFEVSHNSLPLNGKSFSARLEIEPLISESAVRVSHQTTSEARLSFDLLD</sequence>
<name>A0AAN0S406_9ENTR</name>
<evidence type="ECO:0008006" key="3">
    <source>
        <dbReference type="Google" id="ProtNLM"/>
    </source>
</evidence>
<dbReference type="Proteomes" id="UP000029516">
    <property type="component" value="Chromosome"/>
</dbReference>
<protein>
    <recommendedName>
        <fullName evidence="3">Fimbrial protein</fullName>
    </recommendedName>
</protein>
<dbReference type="EMBL" id="CP009458">
    <property type="protein sequence ID" value="AIR61148.1"/>
    <property type="molecule type" value="Genomic_DNA"/>
</dbReference>
<dbReference type="AlphaFoldDB" id="A0AAN0S406"/>
<evidence type="ECO:0000313" key="1">
    <source>
        <dbReference type="EMBL" id="AIR61148.1"/>
    </source>
</evidence>